<evidence type="ECO:0000313" key="4">
    <source>
        <dbReference type="Proteomes" id="UP000585638"/>
    </source>
</evidence>
<keyword evidence="4" id="KW-1185">Reference proteome</keyword>
<protein>
    <submittedName>
        <fullName evidence="3">Uncharacterized protein</fullName>
    </submittedName>
</protein>
<feature type="compositionally biased region" description="Low complexity" evidence="1">
    <location>
        <begin position="76"/>
        <end position="118"/>
    </location>
</feature>
<dbReference type="Proteomes" id="UP000585638">
    <property type="component" value="Unassembled WGS sequence"/>
</dbReference>
<reference evidence="3 4" key="1">
    <citation type="submission" date="2020-08" db="EMBL/GenBank/DDBJ databases">
        <title>Sequencing the genomes of 1000 actinobacteria strains.</title>
        <authorList>
            <person name="Klenk H.-P."/>
        </authorList>
    </citation>
    <scope>NUCLEOTIDE SEQUENCE [LARGE SCALE GENOMIC DNA]</scope>
    <source>
        <strain evidence="3 4">DSM 43851</strain>
    </source>
</reference>
<dbReference type="AlphaFoldDB" id="A0A7W9KBC8"/>
<dbReference type="EMBL" id="JACHIR010000001">
    <property type="protein sequence ID" value="MBB5889485.1"/>
    <property type="molecule type" value="Genomic_DNA"/>
</dbReference>
<gene>
    <name evidence="3" type="ORF">BJ998_000681</name>
</gene>
<organism evidence="3 4">
    <name type="scientific">Kutzneria kofuensis</name>
    <dbReference type="NCBI Taxonomy" id="103725"/>
    <lineage>
        <taxon>Bacteria</taxon>
        <taxon>Bacillati</taxon>
        <taxon>Actinomycetota</taxon>
        <taxon>Actinomycetes</taxon>
        <taxon>Pseudonocardiales</taxon>
        <taxon>Pseudonocardiaceae</taxon>
        <taxon>Kutzneria</taxon>
    </lineage>
</organism>
<keyword evidence="2" id="KW-1133">Transmembrane helix</keyword>
<evidence type="ECO:0000256" key="1">
    <source>
        <dbReference type="SAM" id="MobiDB-lite"/>
    </source>
</evidence>
<name>A0A7W9KBC8_9PSEU</name>
<evidence type="ECO:0000256" key="2">
    <source>
        <dbReference type="SAM" id="Phobius"/>
    </source>
</evidence>
<feature type="transmembrane region" description="Helical" evidence="2">
    <location>
        <begin position="41"/>
        <end position="61"/>
    </location>
</feature>
<evidence type="ECO:0000313" key="3">
    <source>
        <dbReference type="EMBL" id="MBB5889485.1"/>
    </source>
</evidence>
<sequence>MSDEEDELRRMLAARADRVHSSLSGPAIRARAEARRPVRRYAPLLTAAAVLAVAVISIVLLQHGESGPAQVPPAAPVTTSSTVTVSPPSTVTSPQMTVTTHSQVSSSPMTTTETTTSN</sequence>
<accession>A0A7W9KBC8</accession>
<keyword evidence="2" id="KW-0472">Membrane</keyword>
<proteinExistence type="predicted"/>
<keyword evidence="2" id="KW-0812">Transmembrane</keyword>
<feature type="region of interest" description="Disordered" evidence="1">
    <location>
        <begin position="66"/>
        <end position="118"/>
    </location>
</feature>
<dbReference type="RefSeq" id="WP_184858379.1">
    <property type="nucleotide sequence ID" value="NZ_BAAAWY010000002.1"/>
</dbReference>
<comment type="caution">
    <text evidence="3">The sequence shown here is derived from an EMBL/GenBank/DDBJ whole genome shotgun (WGS) entry which is preliminary data.</text>
</comment>